<name>A0A8H7R9W1_9FUNG</name>
<accession>A0A8H7R9W1</accession>
<gene>
    <name evidence="1" type="ORF">INT47_007579</name>
</gene>
<dbReference type="OrthoDB" id="5591056at2759"/>
<reference evidence="1" key="1">
    <citation type="submission" date="2020-12" db="EMBL/GenBank/DDBJ databases">
        <title>Metabolic potential, ecology and presence of endohyphal bacteria is reflected in genomic diversity of Mucoromycotina.</title>
        <authorList>
            <person name="Muszewska A."/>
            <person name="Okrasinska A."/>
            <person name="Steczkiewicz K."/>
            <person name="Drgas O."/>
            <person name="Orlowska M."/>
            <person name="Perlinska-Lenart U."/>
            <person name="Aleksandrzak-Piekarczyk T."/>
            <person name="Szatraj K."/>
            <person name="Zielenkiewicz U."/>
            <person name="Pilsyk S."/>
            <person name="Malc E."/>
            <person name="Mieczkowski P."/>
            <person name="Kruszewska J.S."/>
            <person name="Biernat P."/>
            <person name="Pawlowska J."/>
        </authorList>
    </citation>
    <scope>NUCLEOTIDE SEQUENCE</scope>
    <source>
        <strain evidence="1">WA0000017839</strain>
    </source>
</reference>
<dbReference type="Proteomes" id="UP000603453">
    <property type="component" value="Unassembled WGS sequence"/>
</dbReference>
<keyword evidence="2" id="KW-1185">Reference proteome</keyword>
<organism evidence="1 2">
    <name type="scientific">Mucor saturninus</name>
    <dbReference type="NCBI Taxonomy" id="64648"/>
    <lineage>
        <taxon>Eukaryota</taxon>
        <taxon>Fungi</taxon>
        <taxon>Fungi incertae sedis</taxon>
        <taxon>Mucoromycota</taxon>
        <taxon>Mucoromycotina</taxon>
        <taxon>Mucoromycetes</taxon>
        <taxon>Mucorales</taxon>
        <taxon>Mucorineae</taxon>
        <taxon>Mucoraceae</taxon>
        <taxon>Mucor</taxon>
    </lineage>
</organism>
<protein>
    <submittedName>
        <fullName evidence="1">Uncharacterized protein</fullName>
    </submittedName>
</protein>
<evidence type="ECO:0000313" key="2">
    <source>
        <dbReference type="Proteomes" id="UP000603453"/>
    </source>
</evidence>
<dbReference type="EMBL" id="JAEPRD010000028">
    <property type="protein sequence ID" value="KAG2206823.1"/>
    <property type="molecule type" value="Genomic_DNA"/>
</dbReference>
<evidence type="ECO:0000313" key="1">
    <source>
        <dbReference type="EMBL" id="KAG2206823.1"/>
    </source>
</evidence>
<comment type="caution">
    <text evidence="1">The sequence shown here is derived from an EMBL/GenBank/DDBJ whole genome shotgun (WGS) entry which is preliminary data.</text>
</comment>
<proteinExistence type="predicted"/>
<sequence>MQRLLQFINRDFFAEVWLKLTRYARGRAGGRTAATRAFIDTYLGDYLEVTGFVPPDFRYGQQTSLIEGAKIFTAYNNNVLMRLGSHNRQAVDHLLRIRQRKAGLIADRRREGLINALIKSEIYRDITEPATRFKKPIARRLPQDFDYLCLIASHYAALGFLATQPSIQKFSVKTFLVVGELIVKVAPWREFKGTIQTDGVGVTAIKKRMDHESRYTTRFAVVVERTQYISQEISQETVVRCVTINPGRRDLLFCVHENSTANNPNKFRFTKLYQDKFEKIKKIPLNPDKFEQYLVNRSNMTGIIQNHYVNFRTNHRTAHPLHRKLRLSAYFRRQQGNEDLIAKLDEQFGVEAVNVTDEEIVPRLWNCDMAACLNMVDIVRSLRAGNGIPARFSTWKGFSGPTEKSKDPK</sequence>
<dbReference type="AlphaFoldDB" id="A0A8H7R9W1"/>